<dbReference type="Proteomes" id="UP000184386">
    <property type="component" value="Unassembled WGS sequence"/>
</dbReference>
<dbReference type="EMBL" id="FRAC01000015">
    <property type="protein sequence ID" value="SHK69975.1"/>
    <property type="molecule type" value="Genomic_DNA"/>
</dbReference>
<sequence length="209" mass="23953">MFLNLKTKLYFFSTKKKIIAILFISILLIAVIAAFILIRSDTNNKKAVQPTMDQVEKEKDRVLEDTEEVIYGKNIKDKYMEVKGTDYAILVATIDFLKSNGRNESDKLYKYILENNDTNMISVIKDADGNSMDAVFVNYNRLLKDKVVTKDISGGFITPYGFTGKGETKFNKYNENKSIEIKDDAVFSEHPIYDGDYKQIGVLYIEMNN</sequence>
<evidence type="ECO:0000256" key="1">
    <source>
        <dbReference type="SAM" id="Phobius"/>
    </source>
</evidence>
<name>A0A1M6UL64_9FIRM</name>
<dbReference type="STRING" id="1121322.SAMN02745136_03142"/>
<dbReference type="AlphaFoldDB" id="A0A1M6UL64"/>
<dbReference type="RefSeq" id="WP_073277585.1">
    <property type="nucleotide sequence ID" value="NZ_FRAC01000015.1"/>
</dbReference>
<dbReference type="OrthoDB" id="9838234at2"/>
<reference evidence="2 3" key="1">
    <citation type="submission" date="2016-11" db="EMBL/GenBank/DDBJ databases">
        <authorList>
            <person name="Jaros S."/>
            <person name="Januszkiewicz K."/>
            <person name="Wedrychowicz H."/>
        </authorList>
    </citation>
    <scope>NUCLEOTIDE SEQUENCE [LARGE SCALE GENOMIC DNA]</scope>
    <source>
        <strain evidence="2 3">DSM 15929</strain>
    </source>
</reference>
<feature type="transmembrane region" description="Helical" evidence="1">
    <location>
        <begin position="18"/>
        <end position="38"/>
    </location>
</feature>
<organism evidence="2 3">
    <name type="scientific">Anaerocolumna jejuensis DSM 15929</name>
    <dbReference type="NCBI Taxonomy" id="1121322"/>
    <lineage>
        <taxon>Bacteria</taxon>
        <taxon>Bacillati</taxon>
        <taxon>Bacillota</taxon>
        <taxon>Clostridia</taxon>
        <taxon>Lachnospirales</taxon>
        <taxon>Lachnospiraceae</taxon>
        <taxon>Anaerocolumna</taxon>
    </lineage>
</organism>
<keyword evidence="1" id="KW-1133">Transmembrane helix</keyword>
<gene>
    <name evidence="2" type="ORF">SAMN02745136_03142</name>
</gene>
<proteinExistence type="predicted"/>
<keyword evidence="1" id="KW-0472">Membrane</keyword>
<protein>
    <submittedName>
        <fullName evidence="2">Uncharacterized protein</fullName>
    </submittedName>
</protein>
<evidence type="ECO:0000313" key="3">
    <source>
        <dbReference type="Proteomes" id="UP000184386"/>
    </source>
</evidence>
<keyword evidence="3" id="KW-1185">Reference proteome</keyword>
<accession>A0A1M6UL64</accession>
<evidence type="ECO:0000313" key="2">
    <source>
        <dbReference type="EMBL" id="SHK69975.1"/>
    </source>
</evidence>
<keyword evidence="1" id="KW-0812">Transmembrane</keyword>